<comment type="caution">
    <text evidence="1">The sequence shown here is derived from an EMBL/GenBank/DDBJ whole genome shotgun (WGS) entry which is preliminary data.</text>
</comment>
<accession>A0A0R2BI51</accession>
<evidence type="ECO:0000313" key="2">
    <source>
        <dbReference type="Proteomes" id="UP000051813"/>
    </source>
</evidence>
<evidence type="ECO:0000313" key="1">
    <source>
        <dbReference type="EMBL" id="KRM79213.1"/>
    </source>
</evidence>
<protein>
    <submittedName>
        <fullName evidence="1">Uncharacterized protein</fullName>
    </submittedName>
</protein>
<keyword evidence="2" id="KW-1185">Reference proteome</keyword>
<dbReference type="Proteomes" id="UP000051813">
    <property type="component" value="Unassembled WGS sequence"/>
</dbReference>
<gene>
    <name evidence="1" type="ORF">FC84_GL001384</name>
</gene>
<dbReference type="PATRIC" id="fig|1423738.3.peg.1398"/>
<proteinExistence type="predicted"/>
<dbReference type="AlphaFoldDB" id="A0A0R2BI51"/>
<name>A0A0R2BI51_9LACO</name>
<sequence length="50" mass="5606">MLILLIIIVASFAVIMGYQSYQDSHVHTVILNNKGQKIAPVKNNHHKLGH</sequence>
<organism evidence="1 2">
    <name type="scientific">Lapidilactobacillus dextrinicus DSM 20335</name>
    <dbReference type="NCBI Taxonomy" id="1423738"/>
    <lineage>
        <taxon>Bacteria</taxon>
        <taxon>Bacillati</taxon>
        <taxon>Bacillota</taxon>
        <taxon>Bacilli</taxon>
        <taxon>Lactobacillales</taxon>
        <taxon>Lactobacillaceae</taxon>
        <taxon>Lapidilactobacillus</taxon>
    </lineage>
</organism>
<reference evidence="1 2" key="1">
    <citation type="journal article" date="2015" name="Genome Announc.">
        <title>Expanding the biotechnology potential of lactobacilli through comparative genomics of 213 strains and associated genera.</title>
        <authorList>
            <person name="Sun Z."/>
            <person name="Harris H.M."/>
            <person name="McCann A."/>
            <person name="Guo C."/>
            <person name="Argimon S."/>
            <person name="Zhang W."/>
            <person name="Yang X."/>
            <person name="Jeffery I.B."/>
            <person name="Cooney J.C."/>
            <person name="Kagawa T.F."/>
            <person name="Liu W."/>
            <person name="Song Y."/>
            <person name="Salvetti E."/>
            <person name="Wrobel A."/>
            <person name="Rasinkangas P."/>
            <person name="Parkhill J."/>
            <person name="Rea M.C."/>
            <person name="O'Sullivan O."/>
            <person name="Ritari J."/>
            <person name="Douillard F.P."/>
            <person name="Paul Ross R."/>
            <person name="Yang R."/>
            <person name="Briner A.E."/>
            <person name="Felis G.E."/>
            <person name="de Vos W.M."/>
            <person name="Barrangou R."/>
            <person name="Klaenhammer T.R."/>
            <person name="Caufield P.W."/>
            <person name="Cui Y."/>
            <person name="Zhang H."/>
            <person name="O'Toole P.W."/>
        </authorList>
    </citation>
    <scope>NUCLEOTIDE SEQUENCE [LARGE SCALE GENOMIC DNA]</scope>
    <source>
        <strain evidence="1 2">DSM 20335</strain>
    </source>
</reference>
<dbReference type="EMBL" id="AYYK01000004">
    <property type="protein sequence ID" value="KRM79213.1"/>
    <property type="molecule type" value="Genomic_DNA"/>
</dbReference>